<dbReference type="AlphaFoldDB" id="R0JYB1"/>
<sequence>MPKSLYEDLVKVASFVKEDGTISKPPSLRTLSRVLRSRGLVNYRCKLRPNSTATHAQNSSPSPANT</sequence>
<dbReference type="EMBL" id="KB908626">
    <property type="protein sequence ID" value="EOA85903.1"/>
    <property type="molecule type" value="Genomic_DNA"/>
</dbReference>
<dbReference type="RefSeq" id="XP_008026473.1">
    <property type="nucleotide sequence ID" value="XM_008028282.1"/>
</dbReference>
<organism evidence="2 3">
    <name type="scientific">Exserohilum turcicum (strain 28A)</name>
    <name type="common">Northern leaf blight fungus</name>
    <name type="synonym">Setosphaeria turcica</name>
    <dbReference type="NCBI Taxonomy" id="671987"/>
    <lineage>
        <taxon>Eukaryota</taxon>
        <taxon>Fungi</taxon>
        <taxon>Dikarya</taxon>
        <taxon>Ascomycota</taxon>
        <taxon>Pezizomycotina</taxon>
        <taxon>Dothideomycetes</taxon>
        <taxon>Pleosporomycetidae</taxon>
        <taxon>Pleosporales</taxon>
        <taxon>Pleosporineae</taxon>
        <taxon>Pleosporaceae</taxon>
        <taxon>Exserohilum</taxon>
    </lineage>
</organism>
<reference evidence="2 3" key="1">
    <citation type="journal article" date="2012" name="PLoS Pathog.">
        <title>Diverse lifestyles and strategies of plant pathogenesis encoded in the genomes of eighteen Dothideomycetes fungi.</title>
        <authorList>
            <person name="Ohm R.A."/>
            <person name="Feau N."/>
            <person name="Henrissat B."/>
            <person name="Schoch C.L."/>
            <person name="Horwitz B.A."/>
            <person name="Barry K.W."/>
            <person name="Condon B.J."/>
            <person name="Copeland A.C."/>
            <person name="Dhillon B."/>
            <person name="Glaser F."/>
            <person name="Hesse C.N."/>
            <person name="Kosti I."/>
            <person name="LaButti K."/>
            <person name="Lindquist E.A."/>
            <person name="Lucas S."/>
            <person name="Salamov A.A."/>
            <person name="Bradshaw R.E."/>
            <person name="Ciuffetti L."/>
            <person name="Hamelin R.C."/>
            <person name="Kema G.H.J."/>
            <person name="Lawrence C."/>
            <person name="Scott J.A."/>
            <person name="Spatafora J.W."/>
            <person name="Turgeon B.G."/>
            <person name="de Wit P.J.G.M."/>
            <person name="Zhong S."/>
            <person name="Goodwin S.B."/>
            <person name="Grigoriev I.V."/>
        </authorList>
    </citation>
    <scope>NUCLEOTIDE SEQUENCE [LARGE SCALE GENOMIC DNA]</scope>
    <source>
        <strain evidence="3">28A</strain>
    </source>
</reference>
<feature type="compositionally biased region" description="Polar residues" evidence="1">
    <location>
        <begin position="49"/>
        <end position="66"/>
    </location>
</feature>
<feature type="non-terminal residue" evidence="2">
    <location>
        <position position="66"/>
    </location>
</feature>
<accession>R0JYB1</accession>
<feature type="region of interest" description="Disordered" evidence="1">
    <location>
        <begin position="46"/>
        <end position="66"/>
    </location>
</feature>
<name>R0JYB1_EXST2</name>
<keyword evidence="3" id="KW-1185">Reference proteome</keyword>
<evidence type="ECO:0000256" key="1">
    <source>
        <dbReference type="SAM" id="MobiDB-lite"/>
    </source>
</evidence>
<dbReference type="Proteomes" id="UP000016935">
    <property type="component" value="Unassembled WGS sequence"/>
</dbReference>
<dbReference type="HOGENOM" id="CLU_2838335_0_0_1"/>
<proteinExistence type="predicted"/>
<gene>
    <name evidence="2" type="ORF">SETTUDRAFT_169488</name>
</gene>
<protein>
    <submittedName>
        <fullName evidence="2">Uncharacterized protein</fullName>
    </submittedName>
</protein>
<dbReference type="GeneID" id="19400921"/>
<evidence type="ECO:0000313" key="2">
    <source>
        <dbReference type="EMBL" id="EOA85903.1"/>
    </source>
</evidence>
<evidence type="ECO:0000313" key="3">
    <source>
        <dbReference type="Proteomes" id="UP000016935"/>
    </source>
</evidence>
<reference evidence="2 3" key="2">
    <citation type="journal article" date="2013" name="PLoS Genet.">
        <title>Comparative genome structure, secondary metabolite, and effector coding capacity across Cochliobolus pathogens.</title>
        <authorList>
            <person name="Condon B.J."/>
            <person name="Leng Y."/>
            <person name="Wu D."/>
            <person name="Bushley K.E."/>
            <person name="Ohm R.A."/>
            <person name="Otillar R."/>
            <person name="Martin J."/>
            <person name="Schackwitz W."/>
            <person name="Grimwood J."/>
            <person name="MohdZainudin N."/>
            <person name="Xue C."/>
            <person name="Wang R."/>
            <person name="Manning V.A."/>
            <person name="Dhillon B."/>
            <person name="Tu Z.J."/>
            <person name="Steffenson B.J."/>
            <person name="Salamov A."/>
            <person name="Sun H."/>
            <person name="Lowry S."/>
            <person name="LaButti K."/>
            <person name="Han J."/>
            <person name="Copeland A."/>
            <person name="Lindquist E."/>
            <person name="Barry K."/>
            <person name="Schmutz J."/>
            <person name="Baker S.E."/>
            <person name="Ciuffetti L.M."/>
            <person name="Grigoriev I.V."/>
            <person name="Zhong S."/>
            <person name="Turgeon B.G."/>
        </authorList>
    </citation>
    <scope>NUCLEOTIDE SEQUENCE [LARGE SCALE GENOMIC DNA]</scope>
    <source>
        <strain evidence="3">28A</strain>
    </source>
</reference>